<keyword evidence="4" id="KW-0805">Transcription regulation</keyword>
<dbReference type="InterPro" id="IPR036388">
    <property type="entry name" value="WH-like_DNA-bd_sf"/>
</dbReference>
<evidence type="ECO:0000256" key="3">
    <source>
        <dbReference type="ARBA" id="ARBA00022833"/>
    </source>
</evidence>
<evidence type="ECO:0000256" key="7">
    <source>
        <dbReference type="PIRSR" id="PIRSR602481-1"/>
    </source>
</evidence>
<evidence type="ECO:0000256" key="1">
    <source>
        <dbReference type="ARBA" id="ARBA00007957"/>
    </source>
</evidence>
<proteinExistence type="inferred from homology"/>
<dbReference type="PANTHER" id="PTHR33202:SF8">
    <property type="entry name" value="PEROXIDE-RESPONSIVE REPRESSOR PERR"/>
    <property type="match status" value="1"/>
</dbReference>
<evidence type="ECO:0000256" key="2">
    <source>
        <dbReference type="ARBA" id="ARBA00022491"/>
    </source>
</evidence>
<comment type="similarity">
    <text evidence="1">Belongs to the Fur family.</text>
</comment>
<dbReference type="InterPro" id="IPR036390">
    <property type="entry name" value="WH_DNA-bd_sf"/>
</dbReference>
<dbReference type="RefSeq" id="WP_018661427.1">
    <property type="nucleotide sequence ID" value="NZ_HF952018.1"/>
</dbReference>
<evidence type="ECO:0000313" key="10">
    <source>
        <dbReference type="Proteomes" id="UP000014923"/>
    </source>
</evidence>
<dbReference type="Proteomes" id="UP000014923">
    <property type="component" value="Unassembled WGS sequence"/>
</dbReference>
<dbReference type="AlphaFoldDB" id="R7RR89"/>
<dbReference type="GO" id="GO:0045892">
    <property type="term" value="P:negative regulation of DNA-templated transcription"/>
    <property type="evidence" value="ECO:0007669"/>
    <property type="project" value="TreeGrafter"/>
</dbReference>
<protein>
    <submittedName>
        <fullName evidence="9">Ferric uptake regulation protein FUR</fullName>
    </submittedName>
</protein>
<evidence type="ECO:0000256" key="5">
    <source>
        <dbReference type="ARBA" id="ARBA00023125"/>
    </source>
</evidence>
<dbReference type="InterPro" id="IPR043135">
    <property type="entry name" value="Fur_C"/>
</dbReference>
<evidence type="ECO:0000256" key="4">
    <source>
        <dbReference type="ARBA" id="ARBA00023015"/>
    </source>
</evidence>
<keyword evidence="2" id="KW-0678">Repressor</keyword>
<sequence length="149" mass="17233">MESLIERYKKIIEEAGQIFTRQKKIILETILDANRHMSANEIYNLVKNKNIGLATVYRALNSFTELGILKEMKVDNTSYYELKIYSGKVMHVHFKCINCKNVFDLDDKNLVLEYIKLNNSIEKKFGVEIKDSDIMLIGLCSDCSRKKGS</sequence>
<evidence type="ECO:0000313" key="9">
    <source>
        <dbReference type="EMBL" id="CDF57871.1"/>
    </source>
</evidence>
<keyword evidence="10" id="KW-1185">Reference proteome</keyword>
<dbReference type="CDD" id="cd07153">
    <property type="entry name" value="Fur_like"/>
    <property type="match status" value="1"/>
</dbReference>
<comment type="cofactor">
    <cofactor evidence="7">
        <name>Zn(2+)</name>
        <dbReference type="ChEBI" id="CHEBI:29105"/>
    </cofactor>
    <text evidence="7">Binds 1 zinc ion per subunit.</text>
</comment>
<dbReference type="eggNOG" id="COG0735">
    <property type="taxonomic scope" value="Bacteria"/>
</dbReference>
<dbReference type="PANTHER" id="PTHR33202">
    <property type="entry name" value="ZINC UPTAKE REGULATION PROTEIN"/>
    <property type="match status" value="1"/>
</dbReference>
<dbReference type="GO" id="GO:0008270">
    <property type="term" value="F:zinc ion binding"/>
    <property type="evidence" value="ECO:0007669"/>
    <property type="project" value="TreeGrafter"/>
</dbReference>
<dbReference type="EMBL" id="CAVN010000092">
    <property type="protein sequence ID" value="CDF57871.1"/>
    <property type="molecule type" value="Genomic_DNA"/>
</dbReference>
<feature type="binding site" evidence="7">
    <location>
        <position position="96"/>
    </location>
    <ligand>
        <name>Zn(2+)</name>
        <dbReference type="ChEBI" id="CHEBI:29105"/>
    </ligand>
</feature>
<comment type="cofactor">
    <cofactor evidence="8">
        <name>Mn(2+)</name>
        <dbReference type="ChEBI" id="CHEBI:29035"/>
    </cofactor>
    <cofactor evidence="8">
        <name>Fe(2+)</name>
        <dbReference type="ChEBI" id="CHEBI:29033"/>
    </cofactor>
    <text evidence="8">Binds 1 Mn(2+) or Fe(2+) ion per subunit.</text>
</comment>
<dbReference type="InterPro" id="IPR002481">
    <property type="entry name" value="FUR"/>
</dbReference>
<name>R7RR89_9CLOT</name>
<dbReference type="Gene3D" id="1.10.10.10">
    <property type="entry name" value="Winged helix-like DNA-binding domain superfamily/Winged helix DNA-binding domain"/>
    <property type="match status" value="1"/>
</dbReference>
<evidence type="ECO:0000256" key="8">
    <source>
        <dbReference type="PIRSR" id="PIRSR602481-2"/>
    </source>
</evidence>
<feature type="binding site" evidence="7">
    <location>
        <position position="140"/>
    </location>
    <ligand>
        <name>Zn(2+)</name>
        <dbReference type="ChEBI" id="CHEBI:29105"/>
    </ligand>
</feature>
<comment type="caution">
    <text evidence="9">The sequence shown here is derived from an EMBL/GenBank/DDBJ whole genome shotgun (WGS) entry which is preliminary data.</text>
</comment>
<keyword evidence="6" id="KW-0804">Transcription</keyword>
<feature type="binding site" evidence="7">
    <location>
        <position position="143"/>
    </location>
    <ligand>
        <name>Zn(2+)</name>
        <dbReference type="ChEBI" id="CHEBI:29105"/>
    </ligand>
</feature>
<feature type="binding site" evidence="7">
    <location>
        <position position="99"/>
    </location>
    <ligand>
        <name>Zn(2+)</name>
        <dbReference type="ChEBI" id="CHEBI:29105"/>
    </ligand>
</feature>
<keyword evidence="7" id="KW-0479">Metal-binding</keyword>
<dbReference type="OrthoDB" id="8659436at2"/>
<dbReference type="GO" id="GO:1900376">
    <property type="term" value="P:regulation of secondary metabolite biosynthetic process"/>
    <property type="evidence" value="ECO:0007669"/>
    <property type="project" value="TreeGrafter"/>
</dbReference>
<gene>
    <name evidence="9" type="ORF">TCEL_01785</name>
</gene>
<organism evidence="9 10">
    <name type="scientific">Thermobrachium celere DSM 8682</name>
    <dbReference type="NCBI Taxonomy" id="941824"/>
    <lineage>
        <taxon>Bacteria</taxon>
        <taxon>Bacillati</taxon>
        <taxon>Bacillota</taxon>
        <taxon>Clostridia</taxon>
        <taxon>Eubacteriales</taxon>
        <taxon>Clostridiaceae</taxon>
        <taxon>Thermobrachium</taxon>
    </lineage>
</organism>
<dbReference type="Gene3D" id="3.30.1490.190">
    <property type="match status" value="1"/>
</dbReference>
<keyword evidence="3 7" id="KW-0862">Zinc</keyword>
<dbReference type="GO" id="GO:0003700">
    <property type="term" value="F:DNA-binding transcription factor activity"/>
    <property type="evidence" value="ECO:0007669"/>
    <property type="project" value="InterPro"/>
</dbReference>
<accession>R7RR89</accession>
<evidence type="ECO:0000256" key="6">
    <source>
        <dbReference type="ARBA" id="ARBA00023163"/>
    </source>
</evidence>
<dbReference type="GO" id="GO:0000976">
    <property type="term" value="F:transcription cis-regulatory region binding"/>
    <property type="evidence" value="ECO:0007669"/>
    <property type="project" value="TreeGrafter"/>
</dbReference>
<feature type="binding site" evidence="8">
    <location>
        <position position="113"/>
    </location>
    <ligand>
        <name>Fe cation</name>
        <dbReference type="ChEBI" id="CHEBI:24875"/>
    </ligand>
</feature>
<keyword evidence="5" id="KW-0238">DNA-binding</keyword>
<dbReference type="HOGENOM" id="CLU_096072_5_0_9"/>
<keyword evidence="8" id="KW-0408">Iron</keyword>
<dbReference type="SUPFAM" id="SSF46785">
    <property type="entry name" value="Winged helix' DNA-binding domain"/>
    <property type="match status" value="1"/>
</dbReference>
<reference evidence="9" key="1">
    <citation type="submission" date="2013-03" db="EMBL/GenBank/DDBJ databases">
        <title>Draft genome sequence of the hydrogen-ethanol-producing anaerobic alkalithermophilic Caloramator celere.</title>
        <authorList>
            <person name="Ciranna A."/>
            <person name="Larjo A."/>
            <person name="Kivisto A."/>
            <person name="Santala V."/>
            <person name="Roos C."/>
            <person name="Karp M."/>
        </authorList>
    </citation>
    <scope>NUCLEOTIDE SEQUENCE [LARGE SCALE GENOMIC DNA]</scope>
    <source>
        <strain evidence="9">DSM 8682</strain>
    </source>
</reference>
<dbReference type="Pfam" id="PF01475">
    <property type="entry name" value="FUR"/>
    <property type="match status" value="1"/>
</dbReference>